<dbReference type="InterPro" id="IPR029775">
    <property type="entry name" value="NPHP4"/>
</dbReference>
<evidence type="ECO:0000259" key="3">
    <source>
        <dbReference type="Pfam" id="PF26186"/>
    </source>
</evidence>
<accession>A0A0L0DQ14</accession>
<evidence type="ECO:0000313" key="7">
    <source>
        <dbReference type="EMBL" id="KNC53518.1"/>
    </source>
</evidence>
<dbReference type="GeneID" id="25560989"/>
<dbReference type="Pfam" id="PF26187">
    <property type="entry name" value="Ig_NPHP4_4th"/>
    <property type="match status" value="1"/>
</dbReference>
<feature type="domain" description="NPHP4 Ig-like" evidence="6">
    <location>
        <begin position="889"/>
        <end position="979"/>
    </location>
</feature>
<feature type="domain" description="NPHP4 C2-like" evidence="3">
    <location>
        <begin position="564"/>
        <end position="751"/>
    </location>
</feature>
<dbReference type="GO" id="GO:0090090">
    <property type="term" value="P:negative regulation of canonical Wnt signaling pathway"/>
    <property type="evidence" value="ECO:0007669"/>
    <property type="project" value="InterPro"/>
</dbReference>
<dbReference type="GO" id="GO:0097546">
    <property type="term" value="C:ciliary base"/>
    <property type="evidence" value="ECO:0007669"/>
    <property type="project" value="TreeGrafter"/>
</dbReference>
<evidence type="ECO:0000256" key="1">
    <source>
        <dbReference type="SAM" id="MobiDB-lite"/>
    </source>
</evidence>
<dbReference type="Proteomes" id="UP000054408">
    <property type="component" value="Unassembled WGS sequence"/>
</dbReference>
<dbReference type="EMBL" id="GL349437">
    <property type="protein sequence ID" value="KNC53518.1"/>
    <property type="molecule type" value="Genomic_DNA"/>
</dbReference>
<dbReference type="GO" id="GO:1904491">
    <property type="term" value="P:protein localization to ciliary transition zone"/>
    <property type="evidence" value="ECO:0007669"/>
    <property type="project" value="TreeGrafter"/>
</dbReference>
<evidence type="ECO:0000259" key="4">
    <source>
        <dbReference type="Pfam" id="PF26187"/>
    </source>
</evidence>
<dbReference type="GO" id="GO:0035869">
    <property type="term" value="C:ciliary transition zone"/>
    <property type="evidence" value="ECO:0007669"/>
    <property type="project" value="TreeGrafter"/>
</dbReference>
<dbReference type="Pfam" id="PF26015">
    <property type="entry name" value="Ig_NPH4_3rd"/>
    <property type="match status" value="1"/>
</dbReference>
<protein>
    <submittedName>
        <fullName evidence="7">Nephrocystin-4</fullName>
    </submittedName>
</protein>
<feature type="domain" description="NPHP4 Ig-like" evidence="5">
    <location>
        <begin position="1043"/>
        <end position="1099"/>
    </location>
</feature>
<dbReference type="Pfam" id="PF26190">
    <property type="entry name" value="Ig_NPHP4_1st"/>
    <property type="match status" value="1"/>
</dbReference>
<dbReference type="OrthoDB" id="313446at2759"/>
<reference evidence="7 8" key="1">
    <citation type="submission" date="2010-05" db="EMBL/GenBank/DDBJ databases">
        <title>The Genome Sequence of Thecamonas trahens ATCC 50062.</title>
        <authorList>
            <consortium name="The Broad Institute Genome Sequencing Platform"/>
            <person name="Russ C."/>
            <person name="Cuomo C."/>
            <person name="Shea T."/>
            <person name="Young S.K."/>
            <person name="Zeng Q."/>
            <person name="Koehrsen M."/>
            <person name="Haas B."/>
            <person name="Borodovsky M."/>
            <person name="Guigo R."/>
            <person name="Alvarado L."/>
            <person name="Berlin A."/>
            <person name="Bochicchio J."/>
            <person name="Borenstein D."/>
            <person name="Chapman S."/>
            <person name="Chen Z."/>
            <person name="Freedman E."/>
            <person name="Gellesch M."/>
            <person name="Goldberg J."/>
            <person name="Griggs A."/>
            <person name="Gujja S."/>
            <person name="Heilman E."/>
            <person name="Heiman D."/>
            <person name="Hepburn T."/>
            <person name="Howarth C."/>
            <person name="Jen D."/>
            <person name="Larson L."/>
            <person name="Mehta T."/>
            <person name="Park D."/>
            <person name="Pearson M."/>
            <person name="Roberts A."/>
            <person name="Saif S."/>
            <person name="Shenoy N."/>
            <person name="Sisk P."/>
            <person name="Stolte C."/>
            <person name="Sykes S."/>
            <person name="Thomson T."/>
            <person name="Walk T."/>
            <person name="White J."/>
            <person name="Yandava C."/>
            <person name="Burger G."/>
            <person name="Gray M.W."/>
            <person name="Holland P.W.H."/>
            <person name="King N."/>
            <person name="Lang F.B.F."/>
            <person name="Roger A.J."/>
            <person name="Ruiz-Trillo I."/>
            <person name="Lander E."/>
            <person name="Nusbaum C."/>
        </authorList>
    </citation>
    <scope>NUCLEOTIDE SEQUENCE [LARGE SCALE GENOMIC DNA]</scope>
    <source>
        <strain evidence="7 8">ATCC 50062</strain>
    </source>
</reference>
<feature type="compositionally biased region" description="Basic residues" evidence="1">
    <location>
        <begin position="471"/>
        <end position="483"/>
    </location>
</feature>
<feature type="domain" description="NPHP4 Ig-like" evidence="4">
    <location>
        <begin position="1202"/>
        <end position="1298"/>
    </location>
</feature>
<feature type="domain" description="NPHP4 Ig-like" evidence="2">
    <location>
        <begin position="1111"/>
        <end position="1195"/>
    </location>
</feature>
<dbReference type="RefSeq" id="XP_013761839.1">
    <property type="nucleotide sequence ID" value="XM_013906385.1"/>
</dbReference>
<gene>
    <name evidence="7" type="ORF">AMSG_01231</name>
</gene>
<dbReference type="GO" id="GO:0097730">
    <property type="term" value="C:non-motile cilium"/>
    <property type="evidence" value="ECO:0007669"/>
    <property type="project" value="InterPro"/>
</dbReference>
<dbReference type="OMA" id="CKFNIEA"/>
<evidence type="ECO:0000259" key="2">
    <source>
        <dbReference type="Pfam" id="PF26015"/>
    </source>
</evidence>
<keyword evidence="8" id="KW-1185">Reference proteome</keyword>
<dbReference type="PANTHER" id="PTHR31043">
    <property type="entry name" value="NEPHROCYSTIN-4"/>
    <property type="match status" value="1"/>
</dbReference>
<feature type="region of interest" description="Disordered" evidence="1">
    <location>
        <begin position="463"/>
        <end position="510"/>
    </location>
</feature>
<dbReference type="eggNOG" id="ENOG502QUNP">
    <property type="taxonomic scope" value="Eukaryota"/>
</dbReference>
<dbReference type="InterPro" id="IPR058686">
    <property type="entry name" value="Ig_NPHP4_3rd"/>
</dbReference>
<dbReference type="InterPro" id="IPR058765">
    <property type="entry name" value="NPHP4_C2-like"/>
</dbReference>
<proteinExistence type="predicted"/>
<name>A0A0L0DQ14_THETB</name>
<dbReference type="GO" id="GO:0036064">
    <property type="term" value="C:ciliary basal body"/>
    <property type="evidence" value="ECO:0007669"/>
    <property type="project" value="TreeGrafter"/>
</dbReference>
<dbReference type="PANTHER" id="PTHR31043:SF3">
    <property type="entry name" value="NEPHROCYSTIN-4"/>
    <property type="match status" value="1"/>
</dbReference>
<evidence type="ECO:0000259" key="5">
    <source>
        <dbReference type="Pfam" id="PF26189"/>
    </source>
</evidence>
<dbReference type="Pfam" id="PF26189">
    <property type="entry name" value="Ig_NPHP4_2nd"/>
    <property type="match status" value="1"/>
</dbReference>
<dbReference type="InterPro" id="IPR058685">
    <property type="entry name" value="Ig_NPHP4_4th"/>
</dbReference>
<dbReference type="InterPro" id="IPR058687">
    <property type="entry name" value="Ig_NPHP4_1st"/>
</dbReference>
<evidence type="ECO:0000313" key="8">
    <source>
        <dbReference type="Proteomes" id="UP000054408"/>
    </source>
</evidence>
<dbReference type="STRING" id="461836.A0A0L0DQ14"/>
<dbReference type="Pfam" id="PF26186">
    <property type="entry name" value="NPHP4_C2_3rd"/>
    <property type="match status" value="1"/>
</dbReference>
<sequence length="1299" mass="138563">MELDGGSRAWQEHARRVAIVPLEASGPRGEGSDMTALEGGARTVVVTVGSLASLPKLPPRLEALYSPPIVGSVSIRATVFDALNSRFVGSTFVSPSAPLANPGSRLALDIPVVVHTDVVDVRLLLVVELVMAVVHPDPTEPSEVATTEYGLGFALLPFNADVPVGRDRPLAPLYAGTPRALASVPLASVRALPGIASLSWATLALDPHVTGELGPYLPFHHLVSASSTVPGIDLTSIPRPPRPLPYDGLAILSPAVALPHMFEDLFLARVRAAYAHAHNVDAATLGAFAITERRLRVGVHNGLKYLSPPLVVSLEKVASSGTLEFGGTLLLPLVPLDGGIALVTVLELVVQRPPLKLTKKERKRAAIDAPQATKSYGIAWAPLLLSSPGSNGLLHGDVEVQLVPGPSHNPDSRLLYTCLADAHASDASAASNELAFRATLVPGGADDLPPGVDAATATEAELPAAVDRKSSSKRSRRRRRSSRKVHENEELGARGSEYDFTGAPVPLDYPAAPQAQAFSARPPRPAAPRAQMRESRVLGQPLPQSHGSSASAGAFAHLTRADKAALFRAGFPELVDGTGAPAANVSGAEPGPLSASELARESSDVNNVSTVHIQFLAYASEPGAERIGAGSRLYFTLQFYSFPLTETQQVALGADGEVPEDGHPSVLWKMSSGGQRGSMPGLDLSFCVDPGFMRPHEAGALAGYLATKAVQITVWDAASRMALGDVHVPLRALLRAGRSAVAFTDKVPVVYETEIDESPAAATRGFLFVRLGNVGSMSEGEAVGPYDPTSVAPAGLRPPGSGTVFEVARPMREVDEELDLVLKQRAAKDGSRLDSRLDAVDKALASAMGRSVLEARAGNAADLKTVALFRERRKRLTLLSKLSAALTAEHRLYPVFGETLFFEYELVNPFDEPQVFAVAHEVENLTVVTDYNEWLHCKRTFGVDTPAERRYMEKAGGVVSIHLDPHERVYIPFRYQAWDEVQAEPFTGKVEFVDARGRPAAVLQLHVAPQATPADRTLRFYGAEGEYLKRTLPLLGVPRSAVKYLRASREDVVCGVRSDPAEVYFKLAVGAAPSKTTFVLVVYDDEYMISVHGVWRVEVTAAVRDDVVAVLGQESTRSLAVRGGSHPRQVALYTSHPSILRPEAPWGEAASLTANALNEVGLVFKPAAPASIGVVAHMVDVERREVVGAWIVHAAGKQPVLSKTFAVRLGLDVGSRKHVSYRNSSRSVKKYALHTSRPELVDVEAGSDELVIGPGESGTIALVFRPQRTSMAGVRVFVFINDAASGKNVECLGIDLTYG</sequence>
<evidence type="ECO:0000259" key="6">
    <source>
        <dbReference type="Pfam" id="PF26190"/>
    </source>
</evidence>
<dbReference type="InterPro" id="IPR058688">
    <property type="entry name" value="Ig_NPHP4_2nd"/>
</dbReference>
<organism evidence="7 8">
    <name type="scientific">Thecamonas trahens ATCC 50062</name>
    <dbReference type="NCBI Taxonomy" id="461836"/>
    <lineage>
        <taxon>Eukaryota</taxon>
        <taxon>Apusozoa</taxon>
        <taxon>Apusomonadida</taxon>
        <taxon>Apusomonadidae</taxon>
        <taxon>Thecamonas</taxon>
    </lineage>
</organism>